<organism evidence="2 3">
    <name type="scientific">Schizopora paradoxa</name>
    <dbReference type="NCBI Taxonomy" id="27342"/>
    <lineage>
        <taxon>Eukaryota</taxon>
        <taxon>Fungi</taxon>
        <taxon>Dikarya</taxon>
        <taxon>Basidiomycota</taxon>
        <taxon>Agaricomycotina</taxon>
        <taxon>Agaricomycetes</taxon>
        <taxon>Hymenochaetales</taxon>
        <taxon>Schizoporaceae</taxon>
        <taxon>Schizopora</taxon>
    </lineage>
</organism>
<proteinExistence type="predicted"/>
<protein>
    <submittedName>
        <fullName evidence="2">Uncharacterized protein</fullName>
    </submittedName>
</protein>
<accession>A0A0H2RTZ0</accession>
<reference evidence="2 3" key="1">
    <citation type="submission" date="2015-04" db="EMBL/GenBank/DDBJ databases">
        <title>Complete genome sequence of Schizopora paradoxa KUC8140, a cosmopolitan wood degrader in East Asia.</title>
        <authorList>
            <consortium name="DOE Joint Genome Institute"/>
            <person name="Min B."/>
            <person name="Park H."/>
            <person name="Jang Y."/>
            <person name="Kim J.-J."/>
            <person name="Kim K.H."/>
            <person name="Pangilinan J."/>
            <person name="Lipzen A."/>
            <person name="Riley R."/>
            <person name="Grigoriev I.V."/>
            <person name="Spatafora J.W."/>
            <person name="Choi I.-G."/>
        </authorList>
    </citation>
    <scope>NUCLEOTIDE SEQUENCE [LARGE SCALE GENOMIC DNA]</scope>
    <source>
        <strain evidence="2 3">KUC8140</strain>
    </source>
</reference>
<gene>
    <name evidence="2" type="ORF">SCHPADRAFT_938684</name>
</gene>
<evidence type="ECO:0000256" key="1">
    <source>
        <dbReference type="SAM" id="MobiDB-lite"/>
    </source>
</evidence>
<dbReference type="Proteomes" id="UP000053477">
    <property type="component" value="Unassembled WGS sequence"/>
</dbReference>
<sequence>MSLLTSTTSTALLSPIISAYRLALQPIAPFTWVGSPVSAFDVVAAFRLCVALRQMREAGVVQHLQRQRVRRRVTESPQGGEASASEKRVGGGVSGVGGAGAGGEAEEYSLVKNVAVVLVTVYGGESVMCPWLGIPPSFLASPIVPGLYASLTALVDGLPESWVPPSTFKTELPLSFLDGLTRAFLLCQLIPPVVTAHAVPAVASNPWTLILSSLVIANGGFFFVNLLSMLQPTGFALATPAELRALGWTTTDLWCAPLTTALYALLTHAQPFWADLHALLLSFCVASSSSSSFASSVGAGGVGGTEKPPLVAAEALEPETARAACAVFLATLFVTRTVRNFGGAYMKELRGEKKKVMRSRIDGKRYPGASSKKTQ</sequence>
<name>A0A0H2RTZ0_9AGAM</name>
<evidence type="ECO:0000313" key="3">
    <source>
        <dbReference type="Proteomes" id="UP000053477"/>
    </source>
</evidence>
<dbReference type="EMBL" id="KQ085929">
    <property type="protein sequence ID" value="KLO15445.1"/>
    <property type="molecule type" value="Genomic_DNA"/>
</dbReference>
<keyword evidence="3" id="KW-1185">Reference proteome</keyword>
<dbReference type="AlphaFoldDB" id="A0A0H2RTZ0"/>
<evidence type="ECO:0000313" key="2">
    <source>
        <dbReference type="EMBL" id="KLO15445.1"/>
    </source>
</evidence>
<dbReference type="OrthoDB" id="3192156at2759"/>
<dbReference type="InParanoid" id="A0A0H2RTZ0"/>
<feature type="region of interest" description="Disordered" evidence="1">
    <location>
        <begin position="70"/>
        <end position="91"/>
    </location>
</feature>